<dbReference type="NCBIfam" id="TIGR01704">
    <property type="entry name" value="MTA_SAH-Nsdase"/>
    <property type="match status" value="1"/>
</dbReference>
<dbReference type="EC" id="3.2.2.9" evidence="2"/>
<dbReference type="GO" id="GO:0008930">
    <property type="term" value="F:methylthioadenosine nucleosidase activity"/>
    <property type="evidence" value="ECO:0007669"/>
    <property type="project" value="InterPro"/>
</dbReference>
<dbReference type="PANTHER" id="PTHR46832:SF1">
    <property type="entry name" value="5'-METHYLTHIOADENOSINE_S-ADENOSYLHOMOCYSTEINE NUCLEOSIDASE"/>
    <property type="match status" value="1"/>
</dbReference>
<organism evidence="7 8">
    <name type="scientific">Planifilum fulgidum</name>
    <dbReference type="NCBI Taxonomy" id="201973"/>
    <lineage>
        <taxon>Bacteria</taxon>
        <taxon>Bacillati</taxon>
        <taxon>Bacillota</taxon>
        <taxon>Bacilli</taxon>
        <taxon>Bacillales</taxon>
        <taxon>Thermoactinomycetaceae</taxon>
        <taxon>Planifilum</taxon>
    </lineage>
</organism>
<keyword evidence="5" id="KW-0486">Methionine biosynthesis</keyword>
<dbReference type="GO" id="GO:0019509">
    <property type="term" value="P:L-methionine salvage from methylthioadenosine"/>
    <property type="evidence" value="ECO:0007669"/>
    <property type="project" value="UniProtKB-UniPathway"/>
</dbReference>
<dbReference type="Proteomes" id="UP000198661">
    <property type="component" value="Unassembled WGS sequence"/>
</dbReference>
<evidence type="ECO:0000256" key="3">
    <source>
        <dbReference type="ARBA" id="ARBA00022605"/>
    </source>
</evidence>
<sequence>MVIGVIGAMDEEIALLLDEMGEVTEEEYAGTTYHRGRLEDVSVVLCKSGVGKVNAAVSTQVLIDQYQVDAVIFTGVAGALHPDLDIGDIVISTECQQHDVDASPLGFAPGEIPFQETSVFQADPHLVALAEEASEKASGGKTMKGKILSGDQFISDTERVRKLHERFGGMCVEMEGAAVAHVCHLNRVPFVILRSISDRADHSAHVNFTRFTKMASRRSAGIVRRMLAELRQKGLSPKS</sequence>
<dbReference type="NCBIfam" id="NF004079">
    <property type="entry name" value="PRK05584.1"/>
    <property type="match status" value="1"/>
</dbReference>
<dbReference type="STRING" id="201973.SAMN04488025_13024"/>
<dbReference type="InterPro" id="IPR000845">
    <property type="entry name" value="Nucleoside_phosphorylase_d"/>
</dbReference>
<dbReference type="Pfam" id="PF01048">
    <property type="entry name" value="PNP_UDP_1"/>
    <property type="match status" value="1"/>
</dbReference>
<evidence type="ECO:0000313" key="7">
    <source>
        <dbReference type="EMBL" id="SFG38779.1"/>
    </source>
</evidence>
<keyword evidence="4" id="KW-0378">Hydrolase</keyword>
<dbReference type="AlphaFoldDB" id="A0A1I2RH00"/>
<comment type="pathway">
    <text evidence="1">Amino-acid biosynthesis; L-methionine biosynthesis via salvage pathway; S-methyl-5-thio-alpha-D-ribose 1-phosphate from S-methyl-5'-thioadenosine (hydrolase route): step 1/2.</text>
</comment>
<dbReference type="InterPro" id="IPR010049">
    <property type="entry name" value="MTA_SAH_Nsdase"/>
</dbReference>
<protein>
    <recommendedName>
        <fullName evidence="2">adenosylhomocysteine nucleosidase</fullName>
        <ecNumber evidence="2">3.2.2.9</ecNumber>
    </recommendedName>
</protein>
<dbReference type="EMBL" id="FOOK01000030">
    <property type="protein sequence ID" value="SFG38779.1"/>
    <property type="molecule type" value="Genomic_DNA"/>
</dbReference>
<keyword evidence="3" id="KW-0028">Amino-acid biosynthesis</keyword>
<accession>A0A1I2RH00</accession>
<keyword evidence="8" id="KW-1185">Reference proteome</keyword>
<evidence type="ECO:0000256" key="2">
    <source>
        <dbReference type="ARBA" id="ARBA00011974"/>
    </source>
</evidence>
<dbReference type="GO" id="GO:0008782">
    <property type="term" value="F:adenosylhomocysteine nucleosidase activity"/>
    <property type="evidence" value="ECO:0007669"/>
    <property type="project" value="UniProtKB-EC"/>
</dbReference>
<dbReference type="CDD" id="cd09008">
    <property type="entry name" value="MTAN"/>
    <property type="match status" value="1"/>
</dbReference>
<evidence type="ECO:0000256" key="4">
    <source>
        <dbReference type="ARBA" id="ARBA00022801"/>
    </source>
</evidence>
<dbReference type="OrthoDB" id="9792278at2"/>
<evidence type="ECO:0000259" key="6">
    <source>
        <dbReference type="Pfam" id="PF01048"/>
    </source>
</evidence>
<name>A0A1I2RH00_9BACL</name>
<dbReference type="GO" id="GO:0009164">
    <property type="term" value="P:nucleoside catabolic process"/>
    <property type="evidence" value="ECO:0007669"/>
    <property type="project" value="InterPro"/>
</dbReference>
<dbReference type="GO" id="GO:0019284">
    <property type="term" value="P:L-methionine salvage from S-adenosylmethionine"/>
    <property type="evidence" value="ECO:0007669"/>
    <property type="project" value="TreeGrafter"/>
</dbReference>
<reference evidence="7 8" key="1">
    <citation type="submission" date="2016-10" db="EMBL/GenBank/DDBJ databases">
        <authorList>
            <person name="de Groot N.N."/>
        </authorList>
    </citation>
    <scope>NUCLEOTIDE SEQUENCE [LARGE SCALE GENOMIC DNA]</scope>
    <source>
        <strain evidence="7 8">DSM 44945</strain>
    </source>
</reference>
<dbReference type="GO" id="GO:0005829">
    <property type="term" value="C:cytosol"/>
    <property type="evidence" value="ECO:0007669"/>
    <property type="project" value="TreeGrafter"/>
</dbReference>
<dbReference type="InterPro" id="IPR035994">
    <property type="entry name" value="Nucleoside_phosphorylase_sf"/>
</dbReference>
<dbReference type="PANTHER" id="PTHR46832">
    <property type="entry name" value="5'-METHYLTHIOADENOSINE/S-ADENOSYLHOMOCYSTEINE NUCLEOSIDASE"/>
    <property type="match status" value="1"/>
</dbReference>
<dbReference type="UniPathway" id="UPA00904">
    <property type="reaction ID" value="UER00871"/>
</dbReference>
<gene>
    <name evidence="7" type="ORF">SAMN04488025_13024</name>
</gene>
<feature type="domain" description="Nucleoside phosphorylase" evidence="6">
    <location>
        <begin position="3"/>
        <end position="228"/>
    </location>
</feature>
<evidence type="ECO:0000256" key="1">
    <source>
        <dbReference type="ARBA" id="ARBA00004945"/>
    </source>
</evidence>
<evidence type="ECO:0000256" key="5">
    <source>
        <dbReference type="ARBA" id="ARBA00023167"/>
    </source>
</evidence>
<dbReference type="SUPFAM" id="SSF53167">
    <property type="entry name" value="Purine and uridine phosphorylases"/>
    <property type="match status" value="1"/>
</dbReference>
<evidence type="ECO:0000313" key="8">
    <source>
        <dbReference type="Proteomes" id="UP000198661"/>
    </source>
</evidence>
<dbReference type="Gene3D" id="3.40.50.1580">
    <property type="entry name" value="Nucleoside phosphorylase domain"/>
    <property type="match status" value="1"/>
</dbReference>
<proteinExistence type="predicted"/>
<dbReference type="RefSeq" id="WP_092040346.1">
    <property type="nucleotide sequence ID" value="NZ_FOOK01000030.1"/>
</dbReference>